<feature type="domain" description="SCP" evidence="2">
    <location>
        <begin position="226"/>
        <end position="338"/>
    </location>
</feature>
<accession>A0A4R6U953</accession>
<feature type="domain" description="CAP-associated" evidence="3">
    <location>
        <begin position="56"/>
        <end position="194"/>
    </location>
</feature>
<dbReference type="InterPro" id="IPR035940">
    <property type="entry name" value="CAP_sf"/>
</dbReference>
<dbReference type="Proteomes" id="UP000295632">
    <property type="component" value="Unassembled WGS sequence"/>
</dbReference>
<proteinExistence type="predicted"/>
<organism evidence="4 5">
    <name type="scientific">Aureibacillus halotolerans</name>
    <dbReference type="NCBI Taxonomy" id="1508390"/>
    <lineage>
        <taxon>Bacteria</taxon>
        <taxon>Bacillati</taxon>
        <taxon>Bacillota</taxon>
        <taxon>Bacilli</taxon>
        <taxon>Bacillales</taxon>
        <taxon>Bacillaceae</taxon>
        <taxon>Aureibacillus</taxon>
    </lineage>
</organism>
<dbReference type="EMBL" id="SNYJ01000002">
    <property type="protein sequence ID" value="TDQ42292.1"/>
    <property type="molecule type" value="Genomic_DNA"/>
</dbReference>
<dbReference type="InterPro" id="IPR014044">
    <property type="entry name" value="CAP_dom"/>
</dbReference>
<dbReference type="SUPFAM" id="SSF55797">
    <property type="entry name" value="PR-1-like"/>
    <property type="match status" value="1"/>
</dbReference>
<evidence type="ECO:0000259" key="3">
    <source>
        <dbReference type="Pfam" id="PF14504"/>
    </source>
</evidence>
<sequence>MKPGLFVRLLLCVLLGIIVYFIAVPPNEYNVKLADKVTPRHSLDKSQKSAGLFTFIGMAADEVERRLGTPKRIDPSAYQYEWWVYEDDVSYLLVGVEEKEVVTLFVSGRNFPTAPFHLGAKRDNIEALSKMNDTLSLTNEYGHFQFTLSEEDMSAKPIVSYNDHFLQLYFDTETDQLSSLRVMTGEIALRQRPYAMTYRGELPQEEEIAQEEQRQIDTANATQIFEMTNVLRKRYDKLPFKWNEETAKVAKKHSIDMKTDNYFSHESPTAGDLGDRLATGDVPYKLAGENIASQYIDGPAAVEGWLNSPGHREALLHDNFTRLGVGVYFRYYTQNFVQTWADASAAE</sequence>
<evidence type="ECO:0000313" key="4">
    <source>
        <dbReference type="EMBL" id="TDQ42292.1"/>
    </source>
</evidence>
<evidence type="ECO:0000259" key="2">
    <source>
        <dbReference type="Pfam" id="PF00188"/>
    </source>
</evidence>
<reference evidence="4 5" key="1">
    <citation type="submission" date="2019-03" db="EMBL/GenBank/DDBJ databases">
        <title>Genomic Encyclopedia of Type Strains, Phase IV (KMG-IV): sequencing the most valuable type-strain genomes for metagenomic binning, comparative biology and taxonomic classification.</title>
        <authorList>
            <person name="Goeker M."/>
        </authorList>
    </citation>
    <scope>NUCLEOTIDE SEQUENCE [LARGE SCALE GENOMIC DNA]</scope>
    <source>
        <strain evidence="4 5">DSM 28697</strain>
    </source>
</reference>
<dbReference type="InterPro" id="IPR029410">
    <property type="entry name" value="CAP_assoc"/>
</dbReference>
<dbReference type="AlphaFoldDB" id="A0A4R6U953"/>
<evidence type="ECO:0000313" key="5">
    <source>
        <dbReference type="Proteomes" id="UP000295632"/>
    </source>
</evidence>
<dbReference type="CDD" id="cd05379">
    <property type="entry name" value="CAP_bacterial"/>
    <property type="match status" value="1"/>
</dbReference>
<evidence type="ECO:0000256" key="1">
    <source>
        <dbReference type="SAM" id="Phobius"/>
    </source>
</evidence>
<keyword evidence="1" id="KW-1133">Transmembrane helix</keyword>
<keyword evidence="1" id="KW-0812">Transmembrane</keyword>
<keyword evidence="1" id="KW-0472">Membrane</keyword>
<name>A0A4R6U953_9BACI</name>
<dbReference type="OrthoDB" id="9783944at2"/>
<dbReference type="PANTHER" id="PTHR31157">
    <property type="entry name" value="SCP DOMAIN-CONTAINING PROTEIN"/>
    <property type="match status" value="1"/>
</dbReference>
<keyword evidence="5" id="KW-1185">Reference proteome</keyword>
<dbReference type="Gene3D" id="3.40.33.10">
    <property type="entry name" value="CAP"/>
    <property type="match status" value="1"/>
</dbReference>
<dbReference type="PANTHER" id="PTHR31157:SF26">
    <property type="entry name" value="SCP-LIKE EXTRACELLULAR PROTEIN"/>
    <property type="match status" value="1"/>
</dbReference>
<feature type="transmembrane region" description="Helical" evidence="1">
    <location>
        <begin position="5"/>
        <end position="23"/>
    </location>
</feature>
<dbReference type="RefSeq" id="WP_133579171.1">
    <property type="nucleotide sequence ID" value="NZ_SNYJ01000002.1"/>
</dbReference>
<dbReference type="Pfam" id="PF00188">
    <property type="entry name" value="CAP"/>
    <property type="match status" value="1"/>
</dbReference>
<protein>
    <submittedName>
        <fullName evidence="4">Uncharacterized protein YkwD</fullName>
    </submittedName>
</protein>
<gene>
    <name evidence="4" type="ORF">EV213_102323</name>
</gene>
<comment type="caution">
    <text evidence="4">The sequence shown here is derived from an EMBL/GenBank/DDBJ whole genome shotgun (WGS) entry which is preliminary data.</text>
</comment>
<dbReference type="Pfam" id="PF14504">
    <property type="entry name" value="CAP_assoc_N"/>
    <property type="match status" value="1"/>
</dbReference>